<dbReference type="RefSeq" id="XP_007780825.1">
    <property type="nucleotide sequence ID" value="XM_007782635.1"/>
</dbReference>
<dbReference type="GO" id="GO:0006782">
    <property type="term" value="P:protoporphyrinogen IX biosynthetic process"/>
    <property type="evidence" value="ECO:0007669"/>
    <property type="project" value="UniProtKB-UniRule"/>
</dbReference>
<dbReference type="HOGENOM" id="CLU_009629_1_0_1"/>
<evidence type="ECO:0000256" key="8">
    <source>
        <dbReference type="ARBA" id="ARBA00023133"/>
    </source>
</evidence>
<dbReference type="UniPathway" id="UPA00251">
    <property type="reaction ID" value="UER00324"/>
</dbReference>
<dbReference type="GO" id="GO:0004729">
    <property type="term" value="F:oxygen-dependent protoporphyrinogen oxidase activity"/>
    <property type="evidence" value="ECO:0007669"/>
    <property type="project" value="UniProtKB-UniRule"/>
</dbReference>
<proteinExistence type="inferred from homology"/>
<evidence type="ECO:0000259" key="12">
    <source>
        <dbReference type="Pfam" id="PF01593"/>
    </source>
</evidence>
<evidence type="ECO:0000256" key="9">
    <source>
        <dbReference type="ARBA" id="ARBA00023244"/>
    </source>
</evidence>
<comment type="similarity">
    <text evidence="3 11">Belongs to the protoporphyrinogen/coproporphyrinogen oxidase family. Protoporphyrinogen oxidase subfamily.</text>
</comment>
<dbReference type="Gene3D" id="3.50.50.60">
    <property type="entry name" value="FAD/NAD(P)-binding domain"/>
    <property type="match status" value="1"/>
</dbReference>
<evidence type="ECO:0000256" key="10">
    <source>
        <dbReference type="ARBA" id="ARBA00047554"/>
    </source>
</evidence>
<dbReference type="GeneID" id="19902057"/>
<keyword evidence="5 11" id="KW-0285">Flavoprotein</keyword>
<dbReference type="InterPro" id="IPR050464">
    <property type="entry name" value="Zeta_carotene_desat/Oxidored"/>
</dbReference>
<gene>
    <name evidence="13" type="ORF">W97_04746</name>
</gene>
<feature type="domain" description="Amine oxidase" evidence="12">
    <location>
        <begin position="50"/>
        <end position="542"/>
    </location>
</feature>
<dbReference type="AlphaFoldDB" id="R7YUI2"/>
<dbReference type="Pfam" id="PF01593">
    <property type="entry name" value="Amino_oxidase"/>
    <property type="match status" value="1"/>
</dbReference>
<dbReference type="OMA" id="EHNQAVQ"/>
<keyword evidence="9 11" id="KW-0627">Porphyrin biosynthesis</keyword>
<dbReference type="Proteomes" id="UP000016924">
    <property type="component" value="Unassembled WGS sequence"/>
</dbReference>
<evidence type="ECO:0000256" key="6">
    <source>
        <dbReference type="ARBA" id="ARBA00022827"/>
    </source>
</evidence>
<keyword evidence="6 11" id="KW-0274">FAD</keyword>
<evidence type="ECO:0000313" key="13">
    <source>
        <dbReference type="EMBL" id="EON65508.1"/>
    </source>
</evidence>
<dbReference type="SUPFAM" id="SSF54373">
    <property type="entry name" value="FAD-linked reductases, C-terminal domain"/>
    <property type="match status" value="1"/>
</dbReference>
<evidence type="ECO:0000256" key="4">
    <source>
        <dbReference type="ARBA" id="ARBA00012867"/>
    </source>
</evidence>
<dbReference type="OrthoDB" id="438553at2759"/>
<name>R7YUI2_CONA1</name>
<dbReference type="PANTHER" id="PTHR42923">
    <property type="entry name" value="PROTOPORPHYRINOGEN OXIDASE"/>
    <property type="match status" value="1"/>
</dbReference>
<keyword evidence="7 11" id="KW-0560">Oxidoreductase</keyword>
<dbReference type="GO" id="GO:0005743">
    <property type="term" value="C:mitochondrial inner membrane"/>
    <property type="evidence" value="ECO:0007669"/>
    <property type="project" value="UniProtKB-SubCell"/>
</dbReference>
<dbReference type="InterPro" id="IPR004572">
    <property type="entry name" value="Protoporphyrinogen_oxidase"/>
</dbReference>
<keyword evidence="14" id="KW-1185">Reference proteome</keyword>
<dbReference type="EMBL" id="JH767574">
    <property type="protein sequence ID" value="EON65508.1"/>
    <property type="molecule type" value="Genomic_DNA"/>
</dbReference>
<comment type="cofactor">
    <cofactor evidence="11">
        <name>FAD</name>
        <dbReference type="ChEBI" id="CHEBI:57692"/>
    </cofactor>
    <text evidence="11">Binds 1 FAD per subunit.</text>
</comment>
<dbReference type="InterPro" id="IPR036188">
    <property type="entry name" value="FAD/NAD-bd_sf"/>
</dbReference>
<dbReference type="NCBIfam" id="TIGR00562">
    <property type="entry name" value="proto_IX_ox"/>
    <property type="match status" value="1"/>
</dbReference>
<organism evidence="13 14">
    <name type="scientific">Coniosporium apollinis (strain CBS 100218)</name>
    <name type="common">Rock-inhabiting black yeast</name>
    <dbReference type="NCBI Taxonomy" id="1168221"/>
    <lineage>
        <taxon>Eukaryota</taxon>
        <taxon>Fungi</taxon>
        <taxon>Dikarya</taxon>
        <taxon>Ascomycota</taxon>
        <taxon>Pezizomycotina</taxon>
        <taxon>Dothideomycetes</taxon>
        <taxon>Dothideomycetes incertae sedis</taxon>
        <taxon>Coniosporium</taxon>
    </lineage>
</organism>
<protein>
    <recommendedName>
        <fullName evidence="4 11">Protoporphyrinogen oxidase</fullName>
        <ecNumber evidence="4 11">1.3.3.4</ecNumber>
    </recommendedName>
</protein>
<sequence>MLLRRHVSLLRSAVQHAHLTPALTPRSNLRQYATSSSTDEKDIAVVGGGITGLASAYYLAKELPRAKITIYEASERVGGWLHSKHVEVPNGRILFEGGPRTLRMSPLAPAGMVTARLIQELGLIDDVLYTFKDSPAARNRYVYYPDHLVKMPHPSAGLFNTVKTILSEPVFRGLPSGMLKEPFQDERDSRITDESVGSFLARRVGKVFPDKLVSAVLHGIYAGDVYQLSARSLFPLQWHLEGKHGSIIKGLFAAPGPVPMLKRDVDLIREQNPRDLDPKFRKNLLRCSVYSFKNGIQQLVDRLTERLRQNKNITFAPSTAIKTIEKDSSTGGIKLTTTAPSTDPKPHTHAISTLFSRTLSTLCPSPSNAPTLLPTLAKTHAVTVMVVNLYFSRASVLPVSGFGYLLPRALPFAQNPEFALGCVFDSDAIAGQDSLSSPGAKVTVMLGGHWWDGWTAFPSAEEGVAMARTVLARHLGVVEEPAASNVSVQKECIPQYTVGHYERMGKAHGELKEAFEGRLRVVGNSYTGVGVNDCVRAARDLAKGFADERSWDVRTGLEAFKEEEKWVRGPVVRRRKPGEEEEEEEK</sequence>
<evidence type="ECO:0000256" key="11">
    <source>
        <dbReference type="RuleBase" id="RU367069"/>
    </source>
</evidence>
<dbReference type="SUPFAM" id="SSF51905">
    <property type="entry name" value="FAD/NAD(P)-binding domain"/>
    <property type="match status" value="1"/>
</dbReference>
<reference evidence="14" key="1">
    <citation type="submission" date="2012-06" db="EMBL/GenBank/DDBJ databases">
        <title>The genome sequence of Coniosporium apollinis CBS 100218.</title>
        <authorList>
            <consortium name="The Broad Institute Genome Sequencing Platform"/>
            <person name="Cuomo C."/>
            <person name="Gorbushina A."/>
            <person name="Noack S."/>
            <person name="Walker B."/>
            <person name="Young S.K."/>
            <person name="Zeng Q."/>
            <person name="Gargeya S."/>
            <person name="Fitzgerald M."/>
            <person name="Haas B."/>
            <person name="Abouelleil A."/>
            <person name="Alvarado L."/>
            <person name="Arachchi H.M."/>
            <person name="Berlin A.M."/>
            <person name="Chapman S.B."/>
            <person name="Goldberg J."/>
            <person name="Griggs A."/>
            <person name="Gujja S."/>
            <person name="Hansen M."/>
            <person name="Howarth C."/>
            <person name="Imamovic A."/>
            <person name="Larimer J."/>
            <person name="McCowan C."/>
            <person name="Montmayeur A."/>
            <person name="Murphy C."/>
            <person name="Neiman D."/>
            <person name="Pearson M."/>
            <person name="Priest M."/>
            <person name="Roberts A."/>
            <person name="Saif S."/>
            <person name="Shea T."/>
            <person name="Sisk P."/>
            <person name="Sykes S."/>
            <person name="Wortman J."/>
            <person name="Nusbaum C."/>
            <person name="Birren B."/>
        </authorList>
    </citation>
    <scope>NUCLEOTIDE SEQUENCE [LARGE SCALE GENOMIC DNA]</scope>
    <source>
        <strain evidence="14">CBS 100218</strain>
    </source>
</reference>
<comment type="pathway">
    <text evidence="2 11">Porphyrin-containing compound metabolism; protoporphyrin-IX biosynthesis; protoporphyrin-IX from protoporphyrinogen-IX: step 1/1.</text>
</comment>
<evidence type="ECO:0000256" key="1">
    <source>
        <dbReference type="ARBA" id="ARBA00002600"/>
    </source>
</evidence>
<dbReference type="InterPro" id="IPR002937">
    <property type="entry name" value="Amino_oxidase"/>
</dbReference>
<evidence type="ECO:0000256" key="7">
    <source>
        <dbReference type="ARBA" id="ARBA00023002"/>
    </source>
</evidence>
<dbReference type="STRING" id="1168221.R7YUI2"/>
<keyword evidence="8 11" id="KW-0350">Heme biosynthesis</keyword>
<dbReference type="EC" id="1.3.3.4" evidence="4 11"/>
<comment type="subcellular location">
    <subcellularLocation>
        <location evidence="11">Mitochondrion inner membrane</location>
    </subcellularLocation>
</comment>
<evidence type="ECO:0000256" key="5">
    <source>
        <dbReference type="ARBA" id="ARBA00022630"/>
    </source>
</evidence>
<comment type="catalytic activity">
    <reaction evidence="10 11">
        <text>protoporphyrinogen IX + 3 O2 = protoporphyrin IX + 3 H2O2</text>
        <dbReference type="Rhea" id="RHEA:25576"/>
        <dbReference type="ChEBI" id="CHEBI:15379"/>
        <dbReference type="ChEBI" id="CHEBI:16240"/>
        <dbReference type="ChEBI" id="CHEBI:57306"/>
        <dbReference type="ChEBI" id="CHEBI:57307"/>
        <dbReference type="EC" id="1.3.3.4"/>
    </reaction>
</comment>
<dbReference type="PANTHER" id="PTHR42923:SF3">
    <property type="entry name" value="PROTOPORPHYRINOGEN OXIDASE"/>
    <property type="match status" value="1"/>
</dbReference>
<evidence type="ECO:0000313" key="14">
    <source>
        <dbReference type="Proteomes" id="UP000016924"/>
    </source>
</evidence>
<dbReference type="eggNOG" id="KOG1276">
    <property type="taxonomic scope" value="Eukaryota"/>
</dbReference>
<evidence type="ECO:0000256" key="2">
    <source>
        <dbReference type="ARBA" id="ARBA00005073"/>
    </source>
</evidence>
<comment type="function">
    <text evidence="1 11">Catalyzes the 6-electron oxidation of protoporphyrinogen-IX to form protoporphyrin-IX.</text>
</comment>
<accession>R7YUI2</accession>
<evidence type="ECO:0000256" key="3">
    <source>
        <dbReference type="ARBA" id="ARBA00010551"/>
    </source>
</evidence>